<evidence type="ECO:0000313" key="1">
    <source>
        <dbReference type="EMBL" id="MPC66387.1"/>
    </source>
</evidence>
<keyword evidence="2" id="KW-1185">Reference proteome</keyword>
<dbReference type="Proteomes" id="UP000324222">
    <property type="component" value="Unassembled WGS sequence"/>
</dbReference>
<proteinExistence type="predicted"/>
<organism evidence="1 2">
    <name type="scientific">Portunus trituberculatus</name>
    <name type="common">Swimming crab</name>
    <name type="synonym">Neptunus trituberculatus</name>
    <dbReference type="NCBI Taxonomy" id="210409"/>
    <lineage>
        <taxon>Eukaryota</taxon>
        <taxon>Metazoa</taxon>
        <taxon>Ecdysozoa</taxon>
        <taxon>Arthropoda</taxon>
        <taxon>Crustacea</taxon>
        <taxon>Multicrustacea</taxon>
        <taxon>Malacostraca</taxon>
        <taxon>Eumalacostraca</taxon>
        <taxon>Eucarida</taxon>
        <taxon>Decapoda</taxon>
        <taxon>Pleocyemata</taxon>
        <taxon>Brachyura</taxon>
        <taxon>Eubrachyura</taxon>
        <taxon>Portunoidea</taxon>
        <taxon>Portunidae</taxon>
        <taxon>Portuninae</taxon>
        <taxon>Portunus</taxon>
    </lineage>
</organism>
<evidence type="ECO:0000313" key="2">
    <source>
        <dbReference type="Proteomes" id="UP000324222"/>
    </source>
</evidence>
<gene>
    <name evidence="1" type="ORF">E2C01_060534</name>
</gene>
<dbReference type="EMBL" id="VSRR010024689">
    <property type="protein sequence ID" value="MPC66387.1"/>
    <property type="molecule type" value="Genomic_DNA"/>
</dbReference>
<reference evidence="1 2" key="1">
    <citation type="submission" date="2019-05" db="EMBL/GenBank/DDBJ databases">
        <title>Another draft genome of Portunus trituberculatus and its Hox gene families provides insights of decapod evolution.</title>
        <authorList>
            <person name="Jeong J.-H."/>
            <person name="Song I."/>
            <person name="Kim S."/>
            <person name="Choi T."/>
            <person name="Kim D."/>
            <person name="Ryu S."/>
            <person name="Kim W."/>
        </authorList>
    </citation>
    <scope>NUCLEOTIDE SEQUENCE [LARGE SCALE GENOMIC DNA]</scope>
    <source>
        <tissue evidence="1">Muscle</tissue>
    </source>
</reference>
<comment type="caution">
    <text evidence="1">The sequence shown here is derived from an EMBL/GenBank/DDBJ whole genome shotgun (WGS) entry which is preliminary data.</text>
</comment>
<dbReference type="AlphaFoldDB" id="A0A5B7HAR5"/>
<sequence length="55" mass="6119">MLISRRRFGMEGTYLASCAGVILAQDWRIAASSLGTELVPLPCRSCLMCDLAERW</sequence>
<name>A0A5B7HAR5_PORTR</name>
<protein>
    <submittedName>
        <fullName evidence="1">Uncharacterized protein</fullName>
    </submittedName>
</protein>
<accession>A0A5B7HAR5</accession>